<dbReference type="GeneID" id="96002766"/>
<feature type="region of interest" description="Disordered" evidence="1">
    <location>
        <begin position="407"/>
        <end position="515"/>
    </location>
</feature>
<keyword evidence="3" id="KW-1185">Reference proteome</keyword>
<proteinExistence type="predicted"/>
<dbReference type="RefSeq" id="XP_069233284.1">
    <property type="nucleotide sequence ID" value="XM_069369928.1"/>
</dbReference>
<dbReference type="Proteomes" id="UP000803884">
    <property type="component" value="Unassembled WGS sequence"/>
</dbReference>
<accession>A0AB34L4P4</accession>
<evidence type="ECO:0000313" key="3">
    <source>
        <dbReference type="Proteomes" id="UP000803884"/>
    </source>
</evidence>
<feature type="region of interest" description="Disordered" evidence="1">
    <location>
        <begin position="134"/>
        <end position="385"/>
    </location>
</feature>
<feature type="compositionally biased region" description="Low complexity" evidence="1">
    <location>
        <begin position="158"/>
        <end position="180"/>
    </location>
</feature>
<dbReference type="EMBL" id="JAAQHG020000003">
    <property type="protein sequence ID" value="KAL1590179.1"/>
    <property type="molecule type" value="Genomic_DNA"/>
</dbReference>
<reference evidence="2 3" key="1">
    <citation type="journal article" date="2020" name="Microbiol. Resour. Announc.">
        <title>Draft Genome Sequence of a Cladosporium Species Isolated from the Mesophotic Ascidian Didemnum maculosum.</title>
        <authorList>
            <person name="Gioti A."/>
            <person name="Siaperas R."/>
            <person name="Nikolaivits E."/>
            <person name="Le Goff G."/>
            <person name="Ouazzani J."/>
            <person name="Kotoulas G."/>
            <person name="Topakas E."/>
        </authorList>
    </citation>
    <scope>NUCLEOTIDE SEQUENCE [LARGE SCALE GENOMIC DNA]</scope>
    <source>
        <strain evidence="2 3">TM138-S3</strain>
    </source>
</reference>
<gene>
    <name evidence="2" type="ORF">WHR41_01322</name>
</gene>
<name>A0AB34L4P4_9PEZI</name>
<organism evidence="2 3">
    <name type="scientific">Cladosporium halotolerans</name>
    <dbReference type="NCBI Taxonomy" id="1052096"/>
    <lineage>
        <taxon>Eukaryota</taxon>
        <taxon>Fungi</taxon>
        <taxon>Dikarya</taxon>
        <taxon>Ascomycota</taxon>
        <taxon>Pezizomycotina</taxon>
        <taxon>Dothideomycetes</taxon>
        <taxon>Dothideomycetidae</taxon>
        <taxon>Cladosporiales</taxon>
        <taxon>Cladosporiaceae</taxon>
        <taxon>Cladosporium</taxon>
    </lineage>
</organism>
<evidence type="ECO:0000313" key="2">
    <source>
        <dbReference type="EMBL" id="KAL1590179.1"/>
    </source>
</evidence>
<comment type="caution">
    <text evidence="2">The sequence shown here is derived from an EMBL/GenBank/DDBJ whole genome shotgun (WGS) entry which is preliminary data.</text>
</comment>
<dbReference type="AlphaFoldDB" id="A0AB34L4P4"/>
<protein>
    <submittedName>
        <fullName evidence="2">Uncharacterized protein</fullName>
    </submittedName>
</protein>
<sequence>MISSWPARSTPCAAPFSPSGPVTPLSSLSPAARAFQLQPTPSYHPRHSLRRRRARRRRLRALIAHHSHCQLPPEAPHAAGLCLASRLAARPALPHFTLTPARPRIPRLHVPLACMAAYDIQKHFKALRVDTGRRRRNPFDTGFEDEIDDARRSRKPSAKSPPNTKPATAAKPASPNSNSNLADRDDEFLTTPPKNKFDRRLSPAPDQLAASHVSDGAARRPSAEKTAAAHRRSLAAKTQAGGILAYLDESDDEADDTLSPPARRDRRPSPSPRNNSDAKSPGRRSSSPRTEKENAQSKLAPPRHTVASPFAGTKYLQDSDDEDDEALSSRSNSQDDTNDPDIDALAPLFNTSRTPTYIKRVDKPKAQQGGGVSWRAFSEGRADQRSAELAALQANLRRRGKSISFGTHAVTDDGERIPLILSTDHPSGPNARKGGKRGRSPPRLARDVEPTADETADTLERYDPAHFKTNPFTGDPVQRSNSEPDAGPPIPDPDVKQPGSPHSSLPDIRIEDISA</sequence>
<evidence type="ECO:0000256" key="1">
    <source>
        <dbReference type="SAM" id="MobiDB-lite"/>
    </source>
</evidence>